<dbReference type="GeneID" id="34223435"/>
<reference evidence="2 3" key="1">
    <citation type="submission" date="2014-07" db="EMBL/GenBank/DDBJ databases">
        <title>Complete genome sequence of a moderately halophilic bacterium Terribacillus aidingensis MP602, isolated from Cryptomeria fortunei in Tianmu mountain in China.</title>
        <authorList>
            <person name="Wang Y."/>
            <person name="Lu P."/>
            <person name="Zhang L."/>
        </authorList>
    </citation>
    <scope>NUCLEOTIDE SEQUENCE [LARGE SCALE GENOMIC DNA]</scope>
    <source>
        <strain evidence="2 3">MP602</strain>
        <plasmid evidence="2 3">pT1</plasmid>
    </source>
</reference>
<sequence>MQHIPKWITLLIIGFMFIGVAATYTYQSYRYHDVSKLIKEAAQVALTESTDYSARSDAEVAGITESVFEQRFKDQFEELSDSFDVKSYSFNYKKDGDYYKSIHIKIIDDQDSPHEVTWVTDLSKNQ</sequence>
<dbReference type="Proteomes" id="UP000027980">
    <property type="component" value="Plasmid pT1"/>
</dbReference>
<keyword evidence="1" id="KW-1133">Transmembrane helix</keyword>
<accession>A0A075LNW1</accession>
<keyword evidence="1" id="KW-0472">Membrane</keyword>
<dbReference type="HOGENOM" id="CLU_1980514_0_0_9"/>
<gene>
    <name evidence="2" type="ORF">GZ22_18380</name>
</gene>
<organism evidence="2 3">
    <name type="scientific">Terribacillus saccharophilus</name>
    <dbReference type="NCBI Taxonomy" id="361277"/>
    <lineage>
        <taxon>Bacteria</taxon>
        <taxon>Bacillati</taxon>
        <taxon>Bacillota</taxon>
        <taxon>Bacilli</taxon>
        <taxon>Bacillales</taxon>
        <taxon>Bacillaceae</taxon>
        <taxon>Terribacillus</taxon>
    </lineage>
</organism>
<keyword evidence="2" id="KW-0614">Plasmid</keyword>
<protein>
    <submittedName>
        <fullName evidence="2">Uncharacterized protein</fullName>
    </submittedName>
</protein>
<dbReference type="RefSeq" id="WP_041592318.1">
    <property type="nucleotide sequence ID" value="NZ_CP008877.1"/>
</dbReference>
<proteinExistence type="predicted"/>
<dbReference type="KEGG" id="tap:GZ22_18380"/>
<name>A0A075LNW1_9BACI</name>
<geneLocation type="plasmid" evidence="2 3">
    <name>pT1</name>
</geneLocation>
<keyword evidence="1" id="KW-0812">Transmembrane</keyword>
<dbReference type="EMBL" id="CP008877">
    <property type="protein sequence ID" value="AIF68400.1"/>
    <property type="molecule type" value="Genomic_DNA"/>
</dbReference>
<feature type="transmembrane region" description="Helical" evidence="1">
    <location>
        <begin position="7"/>
        <end position="26"/>
    </location>
</feature>
<dbReference type="AlphaFoldDB" id="A0A075LNW1"/>
<evidence type="ECO:0000313" key="2">
    <source>
        <dbReference type="EMBL" id="AIF68400.1"/>
    </source>
</evidence>
<evidence type="ECO:0000256" key="1">
    <source>
        <dbReference type="SAM" id="Phobius"/>
    </source>
</evidence>
<evidence type="ECO:0000313" key="3">
    <source>
        <dbReference type="Proteomes" id="UP000027980"/>
    </source>
</evidence>